<dbReference type="InterPro" id="IPR001229">
    <property type="entry name" value="Jacalin-like_lectin_dom"/>
</dbReference>
<dbReference type="GO" id="GO:0030246">
    <property type="term" value="F:carbohydrate binding"/>
    <property type="evidence" value="ECO:0007669"/>
    <property type="project" value="UniProtKB-KW"/>
</dbReference>
<keyword evidence="2" id="KW-0964">Secreted</keyword>
<gene>
    <name evidence="5" type="primary">LOC100502041</name>
    <name evidence="4" type="ORF">ZEAMMB73_Zm00001d035562</name>
</gene>
<dbReference type="Pfam" id="PF03018">
    <property type="entry name" value="Dirigent"/>
    <property type="match status" value="1"/>
</dbReference>
<dbReference type="EnsemblPlants" id="Zm00001eb265890_T008">
    <property type="protein sequence ID" value="Zm00001eb265890_P008"/>
    <property type="gene ID" value="Zm00001eb265890"/>
</dbReference>
<evidence type="ECO:0000313" key="4">
    <source>
        <dbReference type="EMBL" id="AQK79269.1"/>
    </source>
</evidence>
<dbReference type="ExpressionAtlas" id="A0A1D6LHB1">
    <property type="expression patterns" value="baseline and differential"/>
</dbReference>
<evidence type="ECO:0000259" key="3">
    <source>
        <dbReference type="PROSITE" id="PS51752"/>
    </source>
</evidence>
<dbReference type="KEGG" id="zma:100502041"/>
<reference evidence="5" key="3">
    <citation type="submission" date="2019-07" db="EMBL/GenBank/DDBJ databases">
        <authorList>
            <person name="Seetharam A."/>
            <person name="Woodhouse M."/>
            <person name="Cannon E."/>
        </authorList>
    </citation>
    <scope>NUCLEOTIDE SEQUENCE [LARGE SCALE GENOMIC DNA]</scope>
    <source>
        <strain evidence="5">cv. B73</strain>
    </source>
</reference>
<dbReference type="PaxDb" id="4577-GRMZM2G163406_P01"/>
<sequence length="312" mass="33409">MENPASVLVLPAQFTKLTFGNLYIRRAGPGSREITEEGRCDLDKRYVSDFPVYDGRGPDASLVARVQGITSEIGNAHQLFVVVFDTDRLKGSTLVTNGVITAGSDEWAIYGGTGVFAMARGVIRRRYLADRAGGNTDELNMDVFCRPFGSQSELQDKMQVQGQGSSVTKIGLWGGPGGSAQDITAERPPQRLHSVTVRAGVAVDSIEFTYTDSAGQRRAAGRWGGLGGNVRTIDLGDAEDVREVSGTYGAFEGATTLTSLRLVTSSRTWGPWGVENGTRFSVTAPIGSSIVGFYARAGTRLVDAIGVYLRQI</sequence>
<dbReference type="Gramene" id="Zm00001eb265890_T006">
    <property type="protein sequence ID" value="Zm00001eb265890_P006"/>
    <property type="gene ID" value="Zm00001eb265890"/>
</dbReference>
<reference evidence="4" key="2">
    <citation type="submission" date="2015-12" db="EMBL/GenBank/DDBJ databases">
        <title>Update maize B73 reference genome by single molecule sequencing technologies.</title>
        <authorList>
            <consortium name="Maize Genome Sequencing Project"/>
            <person name="Ware D."/>
        </authorList>
    </citation>
    <scope>NUCLEOTIDE SEQUENCE</scope>
    <source>
        <tissue evidence="4">Seedling</tissue>
    </source>
</reference>
<comment type="function">
    <text evidence="2">Dirigent proteins impart stereoselectivity on the phenoxy radical-coupling reaction, yielding optically active lignans from two molecules of coniferyl alcohol in the biosynthesis of lignans, flavonolignans, and alkaloids and thus plays a central role in plant secondary metabolism.</text>
</comment>
<comment type="subunit">
    <text evidence="2">Homodimer.</text>
</comment>
<reference evidence="6" key="1">
    <citation type="journal article" date="2009" name="Science">
        <title>The B73 maize genome: complexity, diversity, and dynamics.</title>
        <authorList>
            <person name="Schnable P.S."/>
            <person name="Ware D."/>
            <person name="Fulton R.S."/>
            <person name="Stein J.C."/>
            <person name="Wei F."/>
            <person name="Pasternak S."/>
            <person name="Liang C."/>
            <person name="Zhang J."/>
            <person name="Fulton L."/>
            <person name="Graves T.A."/>
            <person name="Minx P."/>
            <person name="Reily A.D."/>
            <person name="Courtney L."/>
            <person name="Kruchowski S.S."/>
            <person name="Tomlinson C."/>
            <person name="Strong C."/>
            <person name="Delehaunty K."/>
            <person name="Fronick C."/>
            <person name="Courtney B."/>
            <person name="Rock S.M."/>
            <person name="Belter E."/>
            <person name="Du F."/>
            <person name="Kim K."/>
            <person name="Abbott R.M."/>
            <person name="Cotton M."/>
            <person name="Levy A."/>
            <person name="Marchetto P."/>
            <person name="Ochoa K."/>
            <person name="Jackson S.M."/>
            <person name="Gillam B."/>
            <person name="Chen W."/>
            <person name="Yan L."/>
            <person name="Higginbotham J."/>
            <person name="Cardenas M."/>
            <person name="Waligorski J."/>
            <person name="Applebaum E."/>
            <person name="Phelps L."/>
            <person name="Falcone J."/>
            <person name="Kanchi K."/>
            <person name="Thane T."/>
            <person name="Scimone A."/>
            <person name="Thane N."/>
            <person name="Henke J."/>
            <person name="Wang T."/>
            <person name="Ruppert J."/>
            <person name="Shah N."/>
            <person name="Rotter K."/>
            <person name="Hodges J."/>
            <person name="Ingenthron E."/>
            <person name="Cordes M."/>
            <person name="Kohlberg S."/>
            <person name="Sgro J."/>
            <person name="Delgado B."/>
            <person name="Mead K."/>
            <person name="Chinwalla A."/>
            <person name="Leonard S."/>
            <person name="Crouse K."/>
            <person name="Collura K."/>
            <person name="Kudrna D."/>
            <person name="Currie J."/>
            <person name="He R."/>
            <person name="Angelova A."/>
            <person name="Rajasekar S."/>
            <person name="Mueller T."/>
            <person name="Lomeli R."/>
            <person name="Scara G."/>
            <person name="Ko A."/>
            <person name="Delaney K."/>
            <person name="Wissotski M."/>
            <person name="Lopez G."/>
            <person name="Campos D."/>
            <person name="Braidotti M."/>
            <person name="Ashley E."/>
            <person name="Golser W."/>
            <person name="Kim H."/>
            <person name="Lee S."/>
            <person name="Lin J."/>
            <person name="Dujmic Z."/>
            <person name="Kim W."/>
            <person name="Talag J."/>
            <person name="Zuccolo A."/>
            <person name="Fan C."/>
            <person name="Sebastian A."/>
            <person name="Kramer M."/>
            <person name="Spiegel L."/>
            <person name="Nascimento L."/>
            <person name="Zutavern T."/>
            <person name="Miller B."/>
            <person name="Ambroise C."/>
            <person name="Muller S."/>
            <person name="Spooner W."/>
            <person name="Narechania A."/>
            <person name="Ren L."/>
            <person name="Wei S."/>
            <person name="Kumari S."/>
            <person name="Faga B."/>
            <person name="Levy M.J."/>
            <person name="McMahan L."/>
            <person name="Van Buren P."/>
            <person name="Vaughn M.W."/>
            <person name="Ying K."/>
            <person name="Yeh C.-T."/>
            <person name="Emrich S.J."/>
            <person name="Jia Y."/>
            <person name="Kalyanaraman A."/>
            <person name="Hsia A.-P."/>
            <person name="Barbazuk W.B."/>
            <person name="Baucom R.S."/>
            <person name="Brutnell T.P."/>
            <person name="Carpita N.C."/>
            <person name="Chaparro C."/>
            <person name="Chia J.-M."/>
            <person name="Deragon J.-M."/>
            <person name="Estill J.C."/>
            <person name="Fu Y."/>
            <person name="Jeddeloh J.A."/>
            <person name="Han Y."/>
            <person name="Lee H."/>
            <person name="Li P."/>
            <person name="Lisch D.R."/>
            <person name="Liu S."/>
            <person name="Liu Z."/>
            <person name="Nagel D.H."/>
            <person name="McCann M.C."/>
            <person name="SanMiguel P."/>
            <person name="Myers A.M."/>
            <person name="Nettleton D."/>
            <person name="Nguyen J."/>
            <person name="Penning B.W."/>
            <person name="Ponnala L."/>
            <person name="Schneider K.L."/>
            <person name="Schwartz D.C."/>
            <person name="Sharma A."/>
            <person name="Soderlund C."/>
            <person name="Springer N.M."/>
            <person name="Sun Q."/>
            <person name="Wang H."/>
            <person name="Waterman M."/>
            <person name="Westerman R."/>
            <person name="Wolfgruber T.K."/>
            <person name="Yang L."/>
            <person name="Yu Y."/>
            <person name="Zhang L."/>
            <person name="Zhou S."/>
            <person name="Zhu Q."/>
            <person name="Bennetzen J.L."/>
            <person name="Dawe R.K."/>
            <person name="Jiang J."/>
            <person name="Jiang N."/>
            <person name="Presting G.G."/>
            <person name="Wessler S.R."/>
            <person name="Aluru S."/>
            <person name="Martienssen R.A."/>
            <person name="Clifton S.W."/>
            <person name="McCombie W.R."/>
            <person name="Wing R.A."/>
            <person name="Wilson R.K."/>
        </authorList>
    </citation>
    <scope>NUCLEOTIDE SEQUENCE [LARGE SCALE GENOMIC DNA]</scope>
    <source>
        <strain evidence="6">cv. B73</strain>
    </source>
</reference>
<accession>A0A1D6LHB1</accession>
<dbReference type="SMART" id="SM00915">
    <property type="entry name" value="Jacalin"/>
    <property type="match status" value="1"/>
</dbReference>
<dbReference type="EnsemblPlants" id="Zm00001eb265890_T006">
    <property type="protein sequence ID" value="Zm00001eb265890_P006"/>
    <property type="gene ID" value="Zm00001eb265890"/>
</dbReference>
<dbReference type="SMR" id="A0A1D6LHB1"/>
<dbReference type="Gramene" id="Zm00001eb265890_T008">
    <property type="protein sequence ID" value="Zm00001eb265890_P008"/>
    <property type="gene ID" value="Zm00001eb265890"/>
</dbReference>
<dbReference type="InterPro" id="IPR033734">
    <property type="entry name" value="Jacalin-like_lectin_dom_plant"/>
</dbReference>
<dbReference type="InterPro" id="IPR036404">
    <property type="entry name" value="Jacalin-like_lectin_dom_sf"/>
</dbReference>
<dbReference type="EnsemblPlants" id="Zm00001eb265890_T005">
    <property type="protein sequence ID" value="Zm00001eb265890_P005"/>
    <property type="gene ID" value="Zm00001eb265890"/>
</dbReference>
<organism evidence="4">
    <name type="scientific">Zea mays</name>
    <name type="common">Maize</name>
    <dbReference type="NCBI Taxonomy" id="4577"/>
    <lineage>
        <taxon>Eukaryota</taxon>
        <taxon>Viridiplantae</taxon>
        <taxon>Streptophyta</taxon>
        <taxon>Embryophyta</taxon>
        <taxon>Tracheophyta</taxon>
        <taxon>Spermatophyta</taxon>
        <taxon>Magnoliopsida</taxon>
        <taxon>Liliopsida</taxon>
        <taxon>Poales</taxon>
        <taxon>Poaceae</taxon>
        <taxon>PACMAD clade</taxon>
        <taxon>Panicoideae</taxon>
        <taxon>Andropogonodae</taxon>
        <taxon>Andropogoneae</taxon>
        <taxon>Tripsacinae</taxon>
        <taxon>Zea</taxon>
    </lineage>
</organism>
<dbReference type="Proteomes" id="UP000007305">
    <property type="component" value="Chromosome 6"/>
</dbReference>
<dbReference type="GO" id="GO:0048046">
    <property type="term" value="C:apoplast"/>
    <property type="evidence" value="ECO:0007669"/>
    <property type="project" value="UniProtKB-SubCell"/>
</dbReference>
<dbReference type="InterPro" id="IPR004265">
    <property type="entry name" value="Dirigent"/>
</dbReference>
<dbReference type="Pfam" id="PF01419">
    <property type="entry name" value="Jacalin"/>
    <property type="match status" value="1"/>
</dbReference>
<evidence type="ECO:0007829" key="7">
    <source>
        <dbReference type="PeptideAtlas" id="A0A1D6LHB1"/>
    </source>
</evidence>
<dbReference type="eggNOG" id="ENOG502S4MA">
    <property type="taxonomic scope" value="Eukaryota"/>
</dbReference>
<dbReference type="GeneID" id="100502041"/>
<evidence type="ECO:0000256" key="2">
    <source>
        <dbReference type="RuleBase" id="RU363099"/>
    </source>
</evidence>
<dbReference type="RefSeq" id="NP_001334837.1">
    <property type="nucleotide sequence ID" value="NM_001347908.1"/>
</dbReference>
<proteinExistence type="evidence at protein level"/>
<dbReference type="PANTHER" id="PTHR46506">
    <property type="entry name" value="OS05G0143600 PROTEIN"/>
    <property type="match status" value="1"/>
</dbReference>
<keyword evidence="7" id="KW-1267">Proteomics identification</keyword>
<evidence type="ECO:0000256" key="1">
    <source>
        <dbReference type="ARBA" id="ARBA00022734"/>
    </source>
</evidence>
<keyword evidence="2" id="KW-0052">Apoplast</keyword>
<reference evidence="5" key="4">
    <citation type="submission" date="2021-05" db="UniProtKB">
        <authorList>
            <consortium name="EnsemblPlants"/>
        </authorList>
    </citation>
    <scope>IDENTIFICATION</scope>
    <source>
        <strain evidence="5">cv. B73</strain>
    </source>
</reference>
<evidence type="ECO:0000313" key="5">
    <source>
        <dbReference type="EnsemblPlants" id="Zm00001eb265890_P005"/>
    </source>
</evidence>
<dbReference type="EMBL" id="CM000782">
    <property type="protein sequence ID" value="AQK79269.1"/>
    <property type="molecule type" value="Genomic_DNA"/>
</dbReference>
<dbReference type="Gramene" id="Zm00001eb265890_T005">
    <property type="protein sequence ID" value="Zm00001eb265890_P005"/>
    <property type="gene ID" value="Zm00001eb265890"/>
</dbReference>
<feature type="domain" description="Jacalin-type lectin" evidence="3">
    <location>
        <begin position="167"/>
        <end position="311"/>
    </location>
</feature>
<dbReference type="CDD" id="cd09612">
    <property type="entry name" value="Jacalin"/>
    <property type="match status" value="1"/>
</dbReference>
<dbReference type="IntAct" id="A0A1D6LHB1">
    <property type="interactions" value="12"/>
</dbReference>
<evidence type="ECO:0000313" key="6">
    <source>
        <dbReference type="Proteomes" id="UP000007305"/>
    </source>
</evidence>
<dbReference type="OrthoDB" id="675424at2759"/>
<dbReference type="Gene3D" id="2.100.10.30">
    <property type="entry name" value="Jacalin-like lectin domain"/>
    <property type="match status" value="1"/>
</dbReference>
<protein>
    <recommendedName>
        <fullName evidence="2">Dirigent protein</fullName>
    </recommendedName>
</protein>
<keyword evidence="6" id="KW-1185">Reference proteome</keyword>
<keyword evidence="1" id="KW-0430">Lectin</keyword>
<comment type="similarity">
    <text evidence="2">Belongs to the plant dirigent protein family.</text>
</comment>
<dbReference type="SUPFAM" id="SSF51101">
    <property type="entry name" value="Mannose-binding lectins"/>
    <property type="match status" value="1"/>
</dbReference>
<name>A0A1D6LHB1_MAIZE</name>
<comment type="subcellular location">
    <subcellularLocation>
        <location evidence="2">Secreted</location>
        <location evidence="2">Extracellular space</location>
        <location evidence="2">Apoplast</location>
    </subcellularLocation>
</comment>
<dbReference type="PROSITE" id="PS51752">
    <property type="entry name" value="JACALIN_LECTIN"/>
    <property type="match status" value="1"/>
</dbReference>
<dbReference type="AlphaFoldDB" id="A0A1D6LHB1"/>